<dbReference type="Pfam" id="PF15008">
    <property type="entry name" value="DUF4518"/>
    <property type="match status" value="1"/>
</dbReference>
<dbReference type="InterPro" id="IPR018222">
    <property type="entry name" value="Nuclear_transport_factor_2_euk"/>
</dbReference>
<dbReference type="AlphaFoldDB" id="A0A9N9MHH9"/>
<name>A0A9N9MHH9_9CUCU</name>
<evidence type="ECO:0000259" key="1">
    <source>
        <dbReference type="PROSITE" id="PS50177"/>
    </source>
</evidence>
<evidence type="ECO:0000313" key="2">
    <source>
        <dbReference type="EMBL" id="CAG9763253.1"/>
    </source>
</evidence>
<feature type="domain" description="NTF2" evidence="1">
    <location>
        <begin position="119"/>
        <end position="246"/>
    </location>
</feature>
<dbReference type="Gene3D" id="3.10.450.50">
    <property type="match status" value="1"/>
</dbReference>
<dbReference type="SUPFAM" id="SSF54427">
    <property type="entry name" value="NTF2-like"/>
    <property type="match status" value="1"/>
</dbReference>
<protein>
    <recommendedName>
        <fullName evidence="1">NTF2 domain-containing protein</fullName>
    </recommendedName>
</protein>
<dbReference type="InterPro" id="IPR026698">
    <property type="entry name" value="UPF_C3orf38"/>
</dbReference>
<dbReference type="Proteomes" id="UP001152799">
    <property type="component" value="Chromosome 13"/>
</dbReference>
<reference evidence="2" key="1">
    <citation type="submission" date="2022-01" db="EMBL/GenBank/DDBJ databases">
        <authorList>
            <person name="King R."/>
        </authorList>
    </citation>
    <scope>NUCLEOTIDE SEQUENCE</scope>
</reference>
<dbReference type="OrthoDB" id="6407068at2759"/>
<sequence length="272" mass="31083">MINSKEELVYLLSKLDEDAVYALEKTVTQALKKSNSAKDAIENIIKYSPDYISILRRKALKRELLFSYLEERNVAVRLPVTKNELIDVIANLWKIPNTSIQNEENTVATKPEKTNVDLMAEQFAKWFYSMLNDNQCGAEHFFPDAKFKLNMHKNGNCDTKEINNDPEEITKTLKNIKIQYNIHFKPNETKEGIQGRMDPHGLVLVLSCGTLYINNTIAGVFEQVFGLARDPLSDDNWKIANSELNLRARSDIETPKLCDSQLTRGLLMLPSE</sequence>
<gene>
    <name evidence="2" type="ORF">CEUTPL_LOCUS3921</name>
</gene>
<organism evidence="2 3">
    <name type="scientific">Ceutorhynchus assimilis</name>
    <name type="common">cabbage seed weevil</name>
    <dbReference type="NCBI Taxonomy" id="467358"/>
    <lineage>
        <taxon>Eukaryota</taxon>
        <taxon>Metazoa</taxon>
        <taxon>Ecdysozoa</taxon>
        <taxon>Arthropoda</taxon>
        <taxon>Hexapoda</taxon>
        <taxon>Insecta</taxon>
        <taxon>Pterygota</taxon>
        <taxon>Neoptera</taxon>
        <taxon>Endopterygota</taxon>
        <taxon>Coleoptera</taxon>
        <taxon>Polyphaga</taxon>
        <taxon>Cucujiformia</taxon>
        <taxon>Curculionidae</taxon>
        <taxon>Ceutorhynchinae</taxon>
        <taxon>Ceutorhynchus</taxon>
    </lineage>
</organism>
<dbReference type="PANTHER" id="PTHR21084">
    <property type="entry name" value="DENSE INCISORS"/>
    <property type="match status" value="1"/>
</dbReference>
<proteinExistence type="predicted"/>
<dbReference type="PROSITE" id="PS50177">
    <property type="entry name" value="NTF2_DOMAIN"/>
    <property type="match status" value="1"/>
</dbReference>
<accession>A0A9N9MHH9</accession>
<dbReference type="EMBL" id="OU892289">
    <property type="protein sequence ID" value="CAG9763253.1"/>
    <property type="molecule type" value="Genomic_DNA"/>
</dbReference>
<evidence type="ECO:0000313" key="3">
    <source>
        <dbReference type="Proteomes" id="UP001152799"/>
    </source>
</evidence>
<keyword evidence="3" id="KW-1185">Reference proteome</keyword>
<dbReference type="PANTHER" id="PTHR21084:SF1">
    <property type="entry name" value="DENSE INCISORS"/>
    <property type="match status" value="1"/>
</dbReference>
<dbReference type="InterPro" id="IPR032710">
    <property type="entry name" value="NTF2-like_dom_sf"/>
</dbReference>